<dbReference type="Proteomes" id="UP000078148">
    <property type="component" value="Chromosome"/>
</dbReference>
<dbReference type="GO" id="GO:0030366">
    <property type="term" value="F:molybdopterin synthase activity"/>
    <property type="evidence" value="ECO:0007669"/>
    <property type="project" value="UniProtKB-EC"/>
</dbReference>
<dbReference type="AlphaFoldDB" id="A0A172ZGK9"/>
<evidence type="ECO:0000313" key="13">
    <source>
        <dbReference type="EMBL" id="ANF96260.1"/>
    </source>
</evidence>
<comment type="pathway">
    <text evidence="1">Cofactor biosynthesis; molybdopterin biosynthesis.</text>
</comment>
<dbReference type="InterPro" id="IPR036563">
    <property type="entry name" value="MoaE_sf"/>
</dbReference>
<evidence type="ECO:0000256" key="5">
    <source>
        <dbReference type="ARBA" id="ARBA00022679"/>
    </source>
</evidence>
<dbReference type="Gene3D" id="3.10.20.30">
    <property type="match status" value="1"/>
</dbReference>
<evidence type="ECO:0000256" key="8">
    <source>
        <dbReference type="ARBA" id="ARBA00029745"/>
    </source>
</evidence>
<protein>
    <recommendedName>
        <fullName evidence="4">Molybdopterin synthase catalytic subunit</fullName>
        <ecNumber evidence="3">2.8.1.12</ecNumber>
    </recommendedName>
    <alternativeName>
        <fullName evidence="10">MPT synthase subunit 2</fullName>
    </alternativeName>
    <alternativeName>
        <fullName evidence="8">Molybdenum cofactor biosynthesis protein E</fullName>
    </alternativeName>
    <alternativeName>
        <fullName evidence="9">Molybdopterin-converting factor large subunit</fullName>
    </alternativeName>
    <alternativeName>
        <fullName evidence="11">Molybdopterin-converting factor subunit 2</fullName>
    </alternativeName>
</protein>
<organism evidence="13 14">
    <name type="scientific">Paenibacillus bovis</name>
    <dbReference type="NCBI Taxonomy" id="1616788"/>
    <lineage>
        <taxon>Bacteria</taxon>
        <taxon>Bacillati</taxon>
        <taxon>Bacillota</taxon>
        <taxon>Bacilli</taxon>
        <taxon>Bacillales</taxon>
        <taxon>Paenibacillaceae</taxon>
        <taxon>Paenibacillus</taxon>
    </lineage>
</organism>
<dbReference type="FunFam" id="3.90.1170.40:FF:000003">
    <property type="entry name" value="Molybdopterin converting factor subunit 2"/>
    <property type="match status" value="1"/>
</dbReference>
<dbReference type="InterPro" id="IPR012675">
    <property type="entry name" value="Beta-grasp_dom_sf"/>
</dbReference>
<dbReference type="CDD" id="cd00754">
    <property type="entry name" value="Ubl_MoaD"/>
    <property type="match status" value="1"/>
</dbReference>
<keyword evidence="6" id="KW-0501">Molybdenum cofactor biosynthesis</keyword>
<proteinExistence type="inferred from homology"/>
<dbReference type="InterPro" id="IPR003448">
    <property type="entry name" value="Mopterin_biosynth_MoaE"/>
</dbReference>
<reference evidence="13 14" key="2">
    <citation type="journal article" date="2016" name="Int. J. Syst. Evol. Microbiol.">
        <title>Paenibacillus bovis sp. nov., isolated from raw yak (Bos grunniens) milk.</title>
        <authorList>
            <person name="Gao C."/>
            <person name="Han J."/>
            <person name="Liu Z."/>
            <person name="Xu X."/>
            <person name="Hang F."/>
            <person name="Wu Z."/>
        </authorList>
    </citation>
    <scope>NUCLEOTIDE SEQUENCE [LARGE SCALE GENOMIC DNA]</scope>
    <source>
        <strain evidence="13 14">BD3526</strain>
    </source>
</reference>
<keyword evidence="5" id="KW-0808">Transferase</keyword>
<dbReference type="Pfam" id="PF02597">
    <property type="entry name" value="ThiS"/>
    <property type="match status" value="1"/>
</dbReference>
<dbReference type="SUPFAM" id="SSF54690">
    <property type="entry name" value="Molybdopterin synthase subunit MoaE"/>
    <property type="match status" value="1"/>
</dbReference>
<dbReference type="InterPro" id="IPR016155">
    <property type="entry name" value="Mopterin_synth/thiamin_S_b"/>
</dbReference>
<dbReference type="InterPro" id="IPR003749">
    <property type="entry name" value="ThiS/MoaD-like"/>
</dbReference>
<comment type="catalytic activity">
    <reaction evidence="12">
        <text>2 [molybdopterin-synthase sulfur-carrier protein]-C-terminal-Gly-aminoethanethioate + cyclic pyranopterin phosphate + H2O = molybdopterin + 2 [molybdopterin-synthase sulfur-carrier protein]-C-terminal Gly-Gly + 2 H(+)</text>
        <dbReference type="Rhea" id="RHEA:26333"/>
        <dbReference type="Rhea" id="RHEA-COMP:12202"/>
        <dbReference type="Rhea" id="RHEA-COMP:19907"/>
        <dbReference type="ChEBI" id="CHEBI:15377"/>
        <dbReference type="ChEBI" id="CHEBI:15378"/>
        <dbReference type="ChEBI" id="CHEBI:58698"/>
        <dbReference type="ChEBI" id="CHEBI:59648"/>
        <dbReference type="ChEBI" id="CHEBI:90778"/>
        <dbReference type="ChEBI" id="CHEBI:232372"/>
        <dbReference type="EC" id="2.8.1.12"/>
    </reaction>
</comment>
<dbReference type="OrthoDB" id="9803224at2"/>
<accession>A0A172ZGK9</accession>
<dbReference type="EMBL" id="CP013023">
    <property type="protein sequence ID" value="ANF96260.1"/>
    <property type="molecule type" value="Genomic_DNA"/>
</dbReference>
<dbReference type="GO" id="GO:0006777">
    <property type="term" value="P:Mo-molybdopterin cofactor biosynthetic process"/>
    <property type="evidence" value="ECO:0007669"/>
    <property type="project" value="UniProtKB-KW"/>
</dbReference>
<evidence type="ECO:0000256" key="3">
    <source>
        <dbReference type="ARBA" id="ARBA00011950"/>
    </source>
</evidence>
<dbReference type="STRING" id="1616788.AR543_09775"/>
<dbReference type="Gene3D" id="3.90.1170.40">
    <property type="entry name" value="Molybdopterin biosynthesis MoaE subunit"/>
    <property type="match status" value="1"/>
</dbReference>
<sequence length="250" mass="27005">MQYTIKLFAGLAEKIGESQITVEVPPVVDASLAQDSSPVTVQQLKDILSTLYPDAEISIRHSFAAVNQEYATVDTIIKESDELALIPPVSGGSGPITSEQTPDGLYVITSAPLTAEEIIAKVTDNNHGATIAFIGTTREMTGDMQTVYLEYEAYVPMALSQLQKIGNHIADTWSGARCAISHRIGSVGIAETSVIIAVSSAHRDDAYAASRFAIERLKETVPIWKKEVWADGSEWKGTQTGPWNPTEPKS</sequence>
<evidence type="ECO:0000256" key="1">
    <source>
        <dbReference type="ARBA" id="ARBA00005046"/>
    </source>
</evidence>
<evidence type="ECO:0000313" key="14">
    <source>
        <dbReference type="Proteomes" id="UP000078148"/>
    </source>
</evidence>
<evidence type="ECO:0000256" key="7">
    <source>
        <dbReference type="ARBA" id="ARBA00026066"/>
    </source>
</evidence>
<dbReference type="EC" id="2.8.1.12" evidence="3"/>
<name>A0A172ZGK9_9BACL</name>
<dbReference type="RefSeq" id="WP_060533958.1">
    <property type="nucleotide sequence ID" value="NZ_CP013023.1"/>
</dbReference>
<dbReference type="SUPFAM" id="SSF54285">
    <property type="entry name" value="MoaD/ThiS"/>
    <property type="match status" value="1"/>
</dbReference>
<gene>
    <name evidence="13" type="ORF">AR543_09775</name>
</gene>
<dbReference type="CDD" id="cd00756">
    <property type="entry name" value="MoaE"/>
    <property type="match status" value="1"/>
</dbReference>
<evidence type="ECO:0000256" key="6">
    <source>
        <dbReference type="ARBA" id="ARBA00023150"/>
    </source>
</evidence>
<evidence type="ECO:0000256" key="11">
    <source>
        <dbReference type="ARBA" id="ARBA00032474"/>
    </source>
</evidence>
<dbReference type="PANTHER" id="PTHR23404">
    <property type="entry name" value="MOLYBDOPTERIN SYNTHASE RELATED"/>
    <property type="match status" value="1"/>
</dbReference>
<keyword evidence="14" id="KW-1185">Reference proteome</keyword>
<evidence type="ECO:0000256" key="4">
    <source>
        <dbReference type="ARBA" id="ARBA00013858"/>
    </source>
</evidence>
<dbReference type="Pfam" id="PF02391">
    <property type="entry name" value="MoaE"/>
    <property type="match status" value="1"/>
</dbReference>
<evidence type="ECO:0000256" key="2">
    <source>
        <dbReference type="ARBA" id="ARBA00005426"/>
    </source>
</evidence>
<dbReference type="KEGG" id="pbv:AR543_09775"/>
<evidence type="ECO:0000256" key="9">
    <source>
        <dbReference type="ARBA" id="ARBA00030407"/>
    </source>
</evidence>
<comment type="similarity">
    <text evidence="2">Belongs to the MoaE family.</text>
</comment>
<reference evidence="14" key="1">
    <citation type="submission" date="2015-10" db="EMBL/GenBank/DDBJ databases">
        <title>Genome of Paenibacillus bovis sp. nov.</title>
        <authorList>
            <person name="Wu Z."/>
            <person name="Gao C."/>
            <person name="Liu Z."/>
            <person name="Zheng H."/>
        </authorList>
    </citation>
    <scope>NUCLEOTIDE SEQUENCE [LARGE SCALE GENOMIC DNA]</scope>
    <source>
        <strain evidence="14">BD3526</strain>
    </source>
</reference>
<evidence type="ECO:0000256" key="10">
    <source>
        <dbReference type="ARBA" id="ARBA00030781"/>
    </source>
</evidence>
<evidence type="ECO:0000256" key="12">
    <source>
        <dbReference type="ARBA" id="ARBA00049878"/>
    </source>
</evidence>
<comment type="subunit">
    <text evidence="7">Heterotetramer of 2 MoaD subunits and 2 MoaE subunits. Also stable as homodimer. The enzyme changes between these two forms during catalysis.</text>
</comment>